<evidence type="ECO:0000313" key="3">
    <source>
        <dbReference type="Proteomes" id="UP001281410"/>
    </source>
</evidence>
<gene>
    <name evidence="2" type="ORF">Dsin_010720</name>
</gene>
<accession>A0AAE0AU15</accession>
<name>A0AAE0AU15_9ROSI</name>
<feature type="region of interest" description="Disordered" evidence="1">
    <location>
        <begin position="60"/>
        <end position="99"/>
    </location>
</feature>
<protein>
    <submittedName>
        <fullName evidence="2">Uncharacterized protein</fullName>
    </submittedName>
</protein>
<evidence type="ECO:0000313" key="2">
    <source>
        <dbReference type="EMBL" id="KAK3223695.1"/>
    </source>
</evidence>
<feature type="compositionally biased region" description="Low complexity" evidence="1">
    <location>
        <begin position="73"/>
        <end position="83"/>
    </location>
</feature>
<feature type="compositionally biased region" description="Basic and acidic residues" evidence="1">
    <location>
        <begin position="84"/>
        <end position="93"/>
    </location>
</feature>
<organism evidence="2 3">
    <name type="scientific">Dipteronia sinensis</name>
    <dbReference type="NCBI Taxonomy" id="43782"/>
    <lineage>
        <taxon>Eukaryota</taxon>
        <taxon>Viridiplantae</taxon>
        <taxon>Streptophyta</taxon>
        <taxon>Embryophyta</taxon>
        <taxon>Tracheophyta</taxon>
        <taxon>Spermatophyta</taxon>
        <taxon>Magnoliopsida</taxon>
        <taxon>eudicotyledons</taxon>
        <taxon>Gunneridae</taxon>
        <taxon>Pentapetalae</taxon>
        <taxon>rosids</taxon>
        <taxon>malvids</taxon>
        <taxon>Sapindales</taxon>
        <taxon>Sapindaceae</taxon>
        <taxon>Hippocastanoideae</taxon>
        <taxon>Acereae</taxon>
        <taxon>Dipteronia</taxon>
    </lineage>
</organism>
<dbReference type="AlphaFoldDB" id="A0AAE0AU15"/>
<sequence length="99" mass="10681">VEVCQTQSRSDNVGEIHIGHPDHKLVLKNYKKNPTHATTTRSQLLGYNVGVRTMSTISTNTICSTNPPPATTSSQNPLSSSSSGHRDNMRDDATSAGSW</sequence>
<proteinExistence type="predicted"/>
<evidence type="ECO:0000256" key="1">
    <source>
        <dbReference type="SAM" id="MobiDB-lite"/>
    </source>
</evidence>
<feature type="non-terminal residue" evidence="2">
    <location>
        <position position="1"/>
    </location>
</feature>
<comment type="caution">
    <text evidence="2">The sequence shown here is derived from an EMBL/GenBank/DDBJ whole genome shotgun (WGS) entry which is preliminary data.</text>
</comment>
<dbReference type="EMBL" id="JANJYJ010000003">
    <property type="protein sequence ID" value="KAK3223695.1"/>
    <property type="molecule type" value="Genomic_DNA"/>
</dbReference>
<dbReference type="Proteomes" id="UP001281410">
    <property type="component" value="Unassembled WGS sequence"/>
</dbReference>
<reference evidence="2" key="1">
    <citation type="journal article" date="2023" name="Plant J.">
        <title>Genome sequences and population genomics provide insights into the demographic history, inbreeding, and mutation load of two 'living fossil' tree species of Dipteronia.</title>
        <authorList>
            <person name="Feng Y."/>
            <person name="Comes H.P."/>
            <person name="Chen J."/>
            <person name="Zhu S."/>
            <person name="Lu R."/>
            <person name="Zhang X."/>
            <person name="Li P."/>
            <person name="Qiu J."/>
            <person name="Olsen K.M."/>
            <person name="Qiu Y."/>
        </authorList>
    </citation>
    <scope>NUCLEOTIDE SEQUENCE</scope>
    <source>
        <strain evidence="2">NBL</strain>
    </source>
</reference>
<keyword evidence="3" id="KW-1185">Reference proteome</keyword>